<dbReference type="AlphaFoldDB" id="A0A8J5GX02"/>
<dbReference type="EMBL" id="JACMSC010000009">
    <property type="protein sequence ID" value="KAG6508048.1"/>
    <property type="molecule type" value="Genomic_DNA"/>
</dbReference>
<dbReference type="Proteomes" id="UP000734854">
    <property type="component" value="Unassembled WGS sequence"/>
</dbReference>
<dbReference type="GO" id="GO:0020037">
    <property type="term" value="F:heme binding"/>
    <property type="evidence" value="ECO:0007669"/>
    <property type="project" value="InterPro"/>
</dbReference>
<sequence length="108" mass="12069">MVELMKNSEEMKRVQEVSVAIVGLDRLVQEGDLDKLPYLKCTVKEMLDLHQSIPLLLHETVKETQVAGYLVPMWWVLPEDIVGTLQGGTDSGTNDPLLLVSTARWHGA</sequence>
<reference evidence="1 2" key="1">
    <citation type="submission" date="2020-08" db="EMBL/GenBank/DDBJ databases">
        <title>Plant Genome Project.</title>
        <authorList>
            <person name="Zhang R.-G."/>
        </authorList>
    </citation>
    <scope>NUCLEOTIDE SEQUENCE [LARGE SCALE GENOMIC DNA]</scope>
    <source>
        <tissue evidence="1">Rhizome</tissue>
    </source>
</reference>
<gene>
    <name evidence="1" type="ORF">ZIOFF_033403</name>
</gene>
<comment type="caution">
    <text evidence="1">The sequence shown here is derived from an EMBL/GenBank/DDBJ whole genome shotgun (WGS) entry which is preliminary data.</text>
</comment>
<proteinExistence type="predicted"/>
<dbReference type="InterPro" id="IPR053062">
    <property type="entry name" value="CYP450_84A"/>
</dbReference>
<protein>
    <submittedName>
        <fullName evidence="1">Uncharacterized protein</fullName>
    </submittedName>
</protein>
<dbReference type="InterPro" id="IPR036396">
    <property type="entry name" value="Cyt_P450_sf"/>
</dbReference>
<dbReference type="SUPFAM" id="SSF48264">
    <property type="entry name" value="Cytochrome P450"/>
    <property type="match status" value="1"/>
</dbReference>
<dbReference type="InterPro" id="IPR001128">
    <property type="entry name" value="Cyt_P450"/>
</dbReference>
<dbReference type="PANTHER" id="PTHR47945:SF5">
    <property type="entry name" value="CYTOCHROME P450 84A1-RELATED"/>
    <property type="match status" value="1"/>
</dbReference>
<dbReference type="GO" id="GO:0005506">
    <property type="term" value="F:iron ion binding"/>
    <property type="evidence" value="ECO:0007669"/>
    <property type="project" value="InterPro"/>
</dbReference>
<evidence type="ECO:0000313" key="1">
    <source>
        <dbReference type="EMBL" id="KAG6508048.1"/>
    </source>
</evidence>
<name>A0A8J5GX02_ZINOF</name>
<dbReference type="Pfam" id="PF00067">
    <property type="entry name" value="p450"/>
    <property type="match status" value="1"/>
</dbReference>
<keyword evidence="2" id="KW-1185">Reference proteome</keyword>
<evidence type="ECO:0000313" key="2">
    <source>
        <dbReference type="Proteomes" id="UP000734854"/>
    </source>
</evidence>
<dbReference type="GO" id="GO:0004497">
    <property type="term" value="F:monooxygenase activity"/>
    <property type="evidence" value="ECO:0007669"/>
    <property type="project" value="InterPro"/>
</dbReference>
<dbReference type="PANTHER" id="PTHR47945">
    <property type="entry name" value="CYTOCHROME P450 84A1-RELATED"/>
    <property type="match status" value="1"/>
</dbReference>
<organism evidence="1 2">
    <name type="scientific">Zingiber officinale</name>
    <name type="common">Ginger</name>
    <name type="synonym">Amomum zingiber</name>
    <dbReference type="NCBI Taxonomy" id="94328"/>
    <lineage>
        <taxon>Eukaryota</taxon>
        <taxon>Viridiplantae</taxon>
        <taxon>Streptophyta</taxon>
        <taxon>Embryophyta</taxon>
        <taxon>Tracheophyta</taxon>
        <taxon>Spermatophyta</taxon>
        <taxon>Magnoliopsida</taxon>
        <taxon>Liliopsida</taxon>
        <taxon>Zingiberales</taxon>
        <taxon>Zingiberaceae</taxon>
        <taxon>Zingiber</taxon>
    </lineage>
</organism>
<accession>A0A8J5GX02</accession>
<dbReference type="Gene3D" id="1.10.630.10">
    <property type="entry name" value="Cytochrome P450"/>
    <property type="match status" value="1"/>
</dbReference>
<dbReference type="GO" id="GO:0016705">
    <property type="term" value="F:oxidoreductase activity, acting on paired donors, with incorporation or reduction of molecular oxygen"/>
    <property type="evidence" value="ECO:0007669"/>
    <property type="project" value="InterPro"/>
</dbReference>